<feature type="transmembrane region" description="Helical" evidence="1">
    <location>
        <begin position="100"/>
        <end position="123"/>
    </location>
</feature>
<keyword evidence="1" id="KW-0812">Transmembrane</keyword>
<dbReference type="Proteomes" id="UP000214588">
    <property type="component" value="Unassembled WGS sequence"/>
</dbReference>
<reference evidence="2 3" key="1">
    <citation type="submission" date="2017-06" db="EMBL/GenBank/DDBJ databases">
        <title>Draft Genome Sequence of Natranaerobius trueperi halophilic, alkalithermophilic bacteria from soda lakes.</title>
        <authorList>
            <person name="Zhao B."/>
        </authorList>
    </citation>
    <scope>NUCLEOTIDE SEQUENCE [LARGE SCALE GENOMIC DNA]</scope>
    <source>
        <strain evidence="2 3">DSM 18760</strain>
    </source>
</reference>
<evidence type="ECO:0000256" key="1">
    <source>
        <dbReference type="SAM" id="Phobius"/>
    </source>
</evidence>
<dbReference type="InterPro" id="IPR017195">
    <property type="entry name" value="ABC_thiamin-permease_prd"/>
</dbReference>
<name>A0A226BXZ5_9FIRM</name>
<organism evidence="2 3">
    <name type="scientific">Natranaerobius trueperi</name>
    <dbReference type="NCBI Taxonomy" id="759412"/>
    <lineage>
        <taxon>Bacteria</taxon>
        <taxon>Bacillati</taxon>
        <taxon>Bacillota</taxon>
        <taxon>Clostridia</taxon>
        <taxon>Natranaerobiales</taxon>
        <taxon>Natranaerobiaceae</taxon>
        <taxon>Natranaerobius</taxon>
    </lineage>
</organism>
<protein>
    <recommendedName>
        <fullName evidence="4">ECF transporter S component</fullName>
    </recommendedName>
</protein>
<dbReference type="AlphaFoldDB" id="A0A226BXZ5"/>
<keyword evidence="1" id="KW-1133">Transmembrane helix</keyword>
<feature type="transmembrane region" description="Helical" evidence="1">
    <location>
        <begin position="12"/>
        <end position="37"/>
    </location>
</feature>
<feature type="transmembrane region" description="Helical" evidence="1">
    <location>
        <begin position="74"/>
        <end position="93"/>
    </location>
</feature>
<evidence type="ECO:0000313" key="2">
    <source>
        <dbReference type="EMBL" id="OWZ83883.1"/>
    </source>
</evidence>
<accession>A0A226BXZ5</accession>
<gene>
    <name evidence="2" type="ORF">CDO51_06250</name>
</gene>
<feature type="transmembrane region" description="Helical" evidence="1">
    <location>
        <begin position="49"/>
        <end position="68"/>
    </location>
</feature>
<proteinExistence type="predicted"/>
<evidence type="ECO:0000313" key="3">
    <source>
        <dbReference type="Proteomes" id="UP000214588"/>
    </source>
</evidence>
<evidence type="ECO:0008006" key="4">
    <source>
        <dbReference type="Google" id="ProtNLM"/>
    </source>
</evidence>
<dbReference type="Pfam" id="PF09819">
    <property type="entry name" value="ABC_cobalt"/>
    <property type="match status" value="1"/>
</dbReference>
<keyword evidence="1" id="KW-0472">Membrane</keyword>
<sequence>MACLGIAIKPVIVPLAHIITGPLFIPGGVVAGGFYMMWLVMGAGLVGKLGTATLIAIVQAIVIMAIGFFGTHGFMSVFTYILPGLFVDLVFLISRHRGCCVGCCFVAGIAANISGTFLVNIVFFRLPIIPLLLSLSAAALSGGLGGIISNAVVKQFKEKLAW</sequence>
<comment type="caution">
    <text evidence="2">The sequence shown here is derived from an EMBL/GenBank/DDBJ whole genome shotgun (WGS) entry which is preliminary data.</text>
</comment>
<dbReference type="EMBL" id="NIQC01000011">
    <property type="protein sequence ID" value="OWZ83883.1"/>
    <property type="molecule type" value="Genomic_DNA"/>
</dbReference>
<dbReference type="OrthoDB" id="1707612at2"/>
<keyword evidence="3" id="KW-1185">Reference proteome</keyword>
<feature type="transmembrane region" description="Helical" evidence="1">
    <location>
        <begin position="129"/>
        <end position="153"/>
    </location>
</feature>